<dbReference type="AlphaFoldDB" id="R4YNK2"/>
<dbReference type="InterPro" id="IPR002563">
    <property type="entry name" value="Flavin_Rdtase-like_dom"/>
</dbReference>
<dbReference type="PATRIC" id="fig|698738.3.peg.558"/>
<dbReference type="PANTHER" id="PTHR45458">
    <property type="entry name" value="SHORT-CHAIN DEHYDROGENASE/REDUCTASE SDR"/>
    <property type="match status" value="1"/>
</dbReference>
<evidence type="ECO:0000259" key="1">
    <source>
        <dbReference type="Pfam" id="PF01613"/>
    </source>
</evidence>
<evidence type="ECO:0000313" key="2">
    <source>
        <dbReference type="EMBL" id="CCK74718.1"/>
    </source>
</evidence>
<dbReference type="InterPro" id="IPR052184">
    <property type="entry name" value="SDR_enzymes"/>
</dbReference>
<accession>R4YNK2</accession>
<organism evidence="2 3">
    <name type="scientific">Oleispira antarctica RB-8</name>
    <dbReference type="NCBI Taxonomy" id="698738"/>
    <lineage>
        <taxon>Bacteria</taxon>
        <taxon>Pseudomonadati</taxon>
        <taxon>Pseudomonadota</taxon>
        <taxon>Gammaproteobacteria</taxon>
        <taxon>Oceanospirillales</taxon>
        <taxon>Oceanospirillaceae</taxon>
        <taxon>Oleispira</taxon>
    </lineage>
</organism>
<dbReference type="Pfam" id="PF01613">
    <property type="entry name" value="Flavin_Reduct"/>
    <property type="match status" value="1"/>
</dbReference>
<dbReference type="InterPro" id="IPR012349">
    <property type="entry name" value="Split_barrel_FMN-bd"/>
</dbReference>
<dbReference type="SUPFAM" id="SSF50475">
    <property type="entry name" value="FMN-binding split barrel"/>
    <property type="match status" value="1"/>
</dbReference>
<gene>
    <name evidence="2" type="ORF">OLEAN_C05420</name>
</gene>
<dbReference type="GO" id="GO:0016616">
    <property type="term" value="F:oxidoreductase activity, acting on the CH-OH group of donors, NAD or NADP as acceptor"/>
    <property type="evidence" value="ECO:0007669"/>
    <property type="project" value="TreeGrafter"/>
</dbReference>
<dbReference type="GO" id="GO:0010181">
    <property type="term" value="F:FMN binding"/>
    <property type="evidence" value="ECO:0007669"/>
    <property type="project" value="InterPro"/>
</dbReference>
<dbReference type="HOGENOM" id="CLU_578513_0_0_6"/>
<dbReference type="Gene3D" id="2.30.110.10">
    <property type="entry name" value="Electron Transport, Fmn-binding Protein, Chain A"/>
    <property type="match status" value="1"/>
</dbReference>
<dbReference type="InterPro" id="IPR036291">
    <property type="entry name" value="NAD(P)-bd_dom_sf"/>
</dbReference>
<dbReference type="InterPro" id="IPR002347">
    <property type="entry name" value="SDR_fam"/>
</dbReference>
<keyword evidence="3" id="KW-1185">Reference proteome</keyword>
<dbReference type="EMBL" id="FO203512">
    <property type="protein sequence ID" value="CCK74718.1"/>
    <property type="molecule type" value="Genomic_DNA"/>
</dbReference>
<dbReference type="STRING" id="698738.OLEAN_C05420"/>
<protein>
    <submittedName>
        <fullName evidence="2">Glucose/ribitol dehydrogenase family protein</fullName>
    </submittedName>
</protein>
<evidence type="ECO:0000313" key="3">
    <source>
        <dbReference type="Proteomes" id="UP000032749"/>
    </source>
</evidence>
<dbReference type="Gene3D" id="3.40.50.720">
    <property type="entry name" value="NAD(P)-binding Rossmann-like Domain"/>
    <property type="match status" value="1"/>
</dbReference>
<dbReference type="SUPFAM" id="SSF51735">
    <property type="entry name" value="NAD(P)-binding Rossmann-fold domains"/>
    <property type="match status" value="1"/>
</dbReference>
<feature type="domain" description="Flavin reductase like" evidence="1">
    <location>
        <begin position="25"/>
        <end position="164"/>
    </location>
</feature>
<dbReference type="Pfam" id="PF00106">
    <property type="entry name" value="adh_short"/>
    <property type="match status" value="1"/>
</dbReference>
<dbReference type="OrthoDB" id="9785826at2"/>
<sequence length="472" mass="52181">MKLKQYDITVLENHERVFFINSLSGFKSANLIGTADASKHSNLAMVSSVVHLGANPPLLGMVMRPNSDVRGTLKNILDTGVYTLNHVNSDIHKQAHQTSARYDEHVSEFDEVGLSEQWEDGFNAPFVQESHIKIGMKFRERHSLDINGTEFIIGEIVSIEIPDEIIAEDGFVSLEKAGTLAVSSLDTYHSTQTLASLSYAKPDKKISALSRITTPVSIISTRNTPVEKPQCVLVLAASGGIGQAYCENIIAEYPDVQLIRMARNINKLLPLKGNIIDIEIDLCDDDSIEKSIDLAMTALPDTKKIDWVFIASGWLHDESTKPEKTYRSLEREHLLRSYNINAVGPALFVSRLLNKVEKKHPIKIGILSARVGSISDNRLGGWHAYRASKSALHMLIKNIAIEGKNSRKPITIVGLQPGTTDTALSAPFQRGLTEEQLQTPDFTAKHLIKVMNVLNLNDSGKLFDLKGVPFEP</sequence>
<dbReference type="PRINTS" id="PR00081">
    <property type="entry name" value="GDHRDH"/>
</dbReference>
<dbReference type="KEGG" id="oai:OLEAN_C05420"/>
<proteinExistence type="predicted"/>
<name>R4YNK2_OLEAN</name>
<reference evidence="2 3" key="1">
    <citation type="journal article" date="2013" name="Nat. Commun.">
        <title>Genome sequence and functional genomic analysis of the oil-degrading bacterium Oleispira antarctica.</title>
        <authorList>
            <person name="Kube M."/>
            <person name="Chernikova T.N."/>
            <person name="Al-Ramahi Y."/>
            <person name="Beloqui A."/>
            <person name="Lopez-Cortez N."/>
            <person name="Guazzaroni M.E."/>
            <person name="Heipieper H.J."/>
            <person name="Klages S."/>
            <person name="Kotsyurbenko O.R."/>
            <person name="Langer I."/>
            <person name="Nechitaylo T.Y."/>
            <person name="Lunsdorf H."/>
            <person name="Fernandez M."/>
            <person name="Juarez S."/>
            <person name="Ciordia S."/>
            <person name="Singer A."/>
            <person name="Kagan O."/>
            <person name="Egorova O."/>
            <person name="Petit P.A."/>
            <person name="Stogios P."/>
            <person name="Kim Y."/>
            <person name="Tchigvintsev A."/>
            <person name="Flick R."/>
            <person name="Denaro R."/>
            <person name="Genovese M."/>
            <person name="Albar J.P."/>
            <person name="Reva O.N."/>
            <person name="Martinez-Gomariz M."/>
            <person name="Tran H."/>
            <person name="Ferrer M."/>
            <person name="Savchenko A."/>
            <person name="Yakunin A.F."/>
            <person name="Yakimov M.M."/>
            <person name="Golyshina O.V."/>
            <person name="Reinhardt R."/>
            <person name="Golyshin P.N."/>
        </authorList>
    </citation>
    <scope>NUCLEOTIDE SEQUENCE [LARGE SCALE GENOMIC DNA]</scope>
</reference>
<dbReference type="PANTHER" id="PTHR45458:SF1">
    <property type="entry name" value="SHORT CHAIN DEHYDROGENASE"/>
    <property type="match status" value="1"/>
</dbReference>
<dbReference type="Proteomes" id="UP000032749">
    <property type="component" value="Chromosome"/>
</dbReference>
<dbReference type="GO" id="GO:0016646">
    <property type="term" value="F:oxidoreductase activity, acting on the CH-NH group of donors, NAD or NADP as acceptor"/>
    <property type="evidence" value="ECO:0007669"/>
    <property type="project" value="UniProtKB-ARBA"/>
</dbReference>